<evidence type="ECO:0008006" key="4">
    <source>
        <dbReference type="Google" id="ProtNLM"/>
    </source>
</evidence>
<keyword evidence="3" id="KW-1185">Reference proteome</keyword>
<gene>
    <name evidence="2" type="ORF">HAHE_22710</name>
</gene>
<keyword evidence="1" id="KW-0732">Signal</keyword>
<sequence>MKSSFPPLRATAGISRSVVIVATGTLLASAPHAAAEAFWKFWPNYSSPSGNFNNPGNWTSGLPVQVDTVNIVSVGTGYLGGNVNIYYAPIANVDTFAEMDLRPYLNNTINFFYQWPGEDLTINHWLKVLEGTTFRHTNGRLTVGDLEVRDGASYQVYLNSTPELFFGQAEISENSSMTISNGSVSATTAGHTLELQATGGVPMLQQTGGSLSLGRILLNYEQGATFSLTGGTLTLDDTLGAGMLKIGTTDNEPGTPAASTGTASFTLGGNAVLGGDDVEVTIGENDRPGSMAQSGTSSADLRRLFIGLNSDGTASMSGGTLDIDTMLAVGGDGLGAPGSGIFDQNDGAVVVRTSGGPPAQLVVGGSGGGVPNSRYSYLGGTLEADTLRVENGSLFEQFNNRVVDADQVSVSGVYFFDSGSINTDAFDVNAGGAVTHRGSLTLADNGDPLDFEMRIVGGTHTYTLGSLTNHGDLAILTGGSFVQNGANTHTVDGNLVVGATGNYTMNGILLDAGYLETGTGSTFMLENGTVMTPSALLEGGDFHFDGGNLDCPLVEVDLGVLHFDADGTQDIDRLEFFPNSVNRLTVPAGRTVQLNGDLVLGLQGGLDIEASGSLTVDNLQVGPGSTVDAQGWGDLDLANELLVTGAGSNFEQRTGHTIGQALTVEADGSYRHRDGTTLFQGTLLGADAYLFAGGGQCTTGPLELRDGADMEIGSTNFQCGLLNDPAVVGAPPSLTQVGGSLTASAVNLGSTEVILEGGTFAVTGSAVFNGSSSFTNEADADFGSLTLGGSCQWNTVGGSTLDVTGSMQVAQDGETLNLGGGTIDVGFFAVRQTPSDPGVSDLSGNADLLIGSDFEVGEFGATTGTVWRQSSSSRTDVTDRTLIGVSGLLGPGQADRFLLFDNSALYSDDLLVGEQGNGTIEQNDTSSVILDDELRIGAIFGKGDYLMDGGSLSGATMTIGEVNAESRFRQTGGSAVFTGAVTNSGTFENPSGSFSALSFECTGDAHVSGTINAPVTNQGAMWIGDEDTAASLMVNGTFTTLPTKRLEIDITAPPGTGNNRDTITATGHAALAGRIDLKLPPALAAGVQIGDRWRILTAGSRSGSFATKITDAPGFPANRQLFLEYGPAYLDVVVRPVSLSFETWIKDWGLDPADWDPEDDPNGNGFPNIIDFALGISPATLGPSPIQYSFGPGGYFTMTFPKPDYLPEGITYAARFTTGLDGEWTAAEILENSDTTFTAQIRVPGPRPEKGFIQLVVEY</sequence>
<evidence type="ECO:0000256" key="1">
    <source>
        <dbReference type="SAM" id="SignalP"/>
    </source>
</evidence>
<feature type="signal peptide" evidence="1">
    <location>
        <begin position="1"/>
        <end position="33"/>
    </location>
</feature>
<organism evidence="2 3">
    <name type="scientific">Haloferula helveola</name>
    <dbReference type="NCBI Taxonomy" id="490095"/>
    <lineage>
        <taxon>Bacteria</taxon>
        <taxon>Pseudomonadati</taxon>
        <taxon>Verrucomicrobiota</taxon>
        <taxon>Verrucomicrobiia</taxon>
        <taxon>Verrucomicrobiales</taxon>
        <taxon>Verrucomicrobiaceae</taxon>
        <taxon>Haloferula</taxon>
    </lineage>
</organism>
<dbReference type="Proteomes" id="UP001374893">
    <property type="component" value="Chromosome"/>
</dbReference>
<accession>A0ABM7REE0</accession>
<dbReference type="EMBL" id="AP024702">
    <property type="protein sequence ID" value="BCX48363.1"/>
    <property type="molecule type" value="Genomic_DNA"/>
</dbReference>
<reference evidence="2 3" key="1">
    <citation type="submission" date="2021-06" db="EMBL/GenBank/DDBJ databases">
        <title>Complete genome of Haloferula helveola possessing various polysaccharide degrading enzymes.</title>
        <authorList>
            <person name="Takami H."/>
            <person name="Huang C."/>
            <person name="Hamasaki K."/>
        </authorList>
    </citation>
    <scope>NUCLEOTIDE SEQUENCE [LARGE SCALE GENOMIC DNA]</scope>
    <source>
        <strain evidence="2 3">CN-1</strain>
    </source>
</reference>
<evidence type="ECO:0000313" key="3">
    <source>
        <dbReference type="Proteomes" id="UP001374893"/>
    </source>
</evidence>
<evidence type="ECO:0000313" key="2">
    <source>
        <dbReference type="EMBL" id="BCX48363.1"/>
    </source>
</evidence>
<protein>
    <recommendedName>
        <fullName evidence="4">Autotransporter-associated beta strand repeat-containing protein</fullName>
    </recommendedName>
</protein>
<proteinExistence type="predicted"/>
<feature type="chain" id="PRO_5045154081" description="Autotransporter-associated beta strand repeat-containing protein" evidence="1">
    <location>
        <begin position="34"/>
        <end position="1259"/>
    </location>
</feature>
<dbReference type="RefSeq" id="WP_338684518.1">
    <property type="nucleotide sequence ID" value="NZ_AP024702.1"/>
</dbReference>
<name>A0ABM7REE0_9BACT</name>